<organism evidence="7 8">
    <name type="scientific">Nitrosomonas halophila</name>
    <dbReference type="NCBI Taxonomy" id="44576"/>
    <lineage>
        <taxon>Bacteria</taxon>
        <taxon>Pseudomonadati</taxon>
        <taxon>Pseudomonadota</taxon>
        <taxon>Betaproteobacteria</taxon>
        <taxon>Nitrosomonadales</taxon>
        <taxon>Nitrosomonadaceae</taxon>
        <taxon>Nitrosomonas</taxon>
    </lineage>
</organism>
<keyword evidence="5 6" id="KW-0472">Membrane</keyword>
<keyword evidence="3 6" id="KW-0812">Transmembrane</keyword>
<evidence type="ECO:0000313" key="7">
    <source>
        <dbReference type="EMBL" id="SDY90379.1"/>
    </source>
</evidence>
<protein>
    <submittedName>
        <fullName evidence="7">Arsenical pump membrane protein</fullName>
    </submittedName>
</protein>
<dbReference type="InterPro" id="IPR000802">
    <property type="entry name" value="Arsenical_pump_ArsB"/>
</dbReference>
<evidence type="ECO:0000256" key="1">
    <source>
        <dbReference type="ARBA" id="ARBA00004651"/>
    </source>
</evidence>
<dbReference type="AlphaFoldDB" id="A0A1H3NQD7"/>
<keyword evidence="4 6" id="KW-1133">Transmembrane helix</keyword>
<evidence type="ECO:0000256" key="5">
    <source>
        <dbReference type="ARBA" id="ARBA00023136"/>
    </source>
</evidence>
<dbReference type="GO" id="GO:0042960">
    <property type="term" value="F:antimonite secondary active transmembrane transporter activity"/>
    <property type="evidence" value="ECO:0007669"/>
    <property type="project" value="TreeGrafter"/>
</dbReference>
<reference evidence="7 8" key="1">
    <citation type="submission" date="2016-10" db="EMBL/GenBank/DDBJ databases">
        <authorList>
            <person name="de Groot N.N."/>
        </authorList>
    </citation>
    <scope>NUCLEOTIDE SEQUENCE [LARGE SCALE GENOMIC DNA]</scope>
    <source>
        <strain evidence="7 8">Nm1</strain>
    </source>
</reference>
<accession>A0A1H3NQD7</accession>
<dbReference type="PANTHER" id="PTHR43302">
    <property type="entry name" value="TRANSPORTER ARSB-RELATED"/>
    <property type="match status" value="1"/>
</dbReference>
<evidence type="ECO:0000256" key="6">
    <source>
        <dbReference type="SAM" id="Phobius"/>
    </source>
</evidence>
<evidence type="ECO:0000256" key="3">
    <source>
        <dbReference type="ARBA" id="ARBA00022692"/>
    </source>
</evidence>
<dbReference type="GO" id="GO:0005886">
    <property type="term" value="C:plasma membrane"/>
    <property type="evidence" value="ECO:0007669"/>
    <property type="project" value="UniProtKB-SubCell"/>
</dbReference>
<evidence type="ECO:0000256" key="4">
    <source>
        <dbReference type="ARBA" id="ARBA00022989"/>
    </source>
</evidence>
<dbReference type="Proteomes" id="UP000198640">
    <property type="component" value="Unassembled WGS sequence"/>
</dbReference>
<gene>
    <name evidence="7" type="ORF">SAMN05421881_10774</name>
</gene>
<dbReference type="PANTHER" id="PTHR43302:SF5">
    <property type="entry name" value="TRANSPORTER ARSB-RELATED"/>
    <property type="match status" value="1"/>
</dbReference>
<sequence>MAATRWASPRRCLKLLMTIVFCRLCEHSEAIQPNVSLASIPSRLPRCLRFGKTIRIHIRHPAVRSLKFSISKRLLSNNANLPVEYRSIKEAMIYANVIGSDLGPKITPIGSLATLLWLHVLARKGVTITWGYYFKTGLVLTIPVLAATLAALALRLSLA</sequence>
<keyword evidence="8" id="KW-1185">Reference proteome</keyword>
<comment type="subcellular location">
    <subcellularLocation>
        <location evidence="1">Cell membrane</location>
        <topology evidence="1">Multi-pass membrane protein</topology>
    </subcellularLocation>
</comment>
<dbReference type="Pfam" id="PF02040">
    <property type="entry name" value="ArsB"/>
    <property type="match status" value="1"/>
</dbReference>
<dbReference type="STRING" id="44576.SAMN05421881_10774"/>
<name>A0A1H3NQD7_9PROT</name>
<dbReference type="GO" id="GO:0008490">
    <property type="term" value="F:arsenite secondary active transmembrane transporter activity"/>
    <property type="evidence" value="ECO:0007669"/>
    <property type="project" value="TreeGrafter"/>
</dbReference>
<evidence type="ECO:0000313" key="8">
    <source>
        <dbReference type="Proteomes" id="UP000198640"/>
    </source>
</evidence>
<dbReference type="EMBL" id="FNOY01000077">
    <property type="protein sequence ID" value="SDY90379.1"/>
    <property type="molecule type" value="Genomic_DNA"/>
</dbReference>
<feature type="transmembrane region" description="Helical" evidence="6">
    <location>
        <begin position="132"/>
        <end position="154"/>
    </location>
</feature>
<keyword evidence="2" id="KW-1003">Cell membrane</keyword>
<evidence type="ECO:0000256" key="2">
    <source>
        <dbReference type="ARBA" id="ARBA00022475"/>
    </source>
</evidence>
<dbReference type="PRINTS" id="PR00758">
    <property type="entry name" value="ARSENICPUMP"/>
</dbReference>
<proteinExistence type="predicted"/>